<accession>A0A9W3B8K5</accession>
<name>A0A9W3B8K5_BIOGL</name>
<dbReference type="Proteomes" id="UP001165740">
    <property type="component" value="Chromosome 9"/>
</dbReference>
<dbReference type="InterPro" id="IPR009003">
    <property type="entry name" value="Peptidase_S1_PA"/>
</dbReference>
<evidence type="ECO:0000313" key="1">
    <source>
        <dbReference type="Proteomes" id="UP001165740"/>
    </source>
</evidence>
<evidence type="ECO:0000313" key="2">
    <source>
        <dbReference type="RefSeq" id="XP_055895765.1"/>
    </source>
</evidence>
<proteinExistence type="predicted"/>
<keyword evidence="1" id="KW-1185">Reference proteome</keyword>
<dbReference type="SUPFAM" id="SSF50494">
    <property type="entry name" value="Trypsin-like serine proteases"/>
    <property type="match status" value="1"/>
</dbReference>
<sequence length="355" mass="40292">MQLEDSENQSTRVANDCLIICGDHEIQVSEGGEVDLHSHYANCIKNPGHSQFIPIANLNLTHLPEDYHDNDLLKLIKSTADLTVRISVAKVSPRRPQFWPGKRLKYPFYERRDSCLPRTGSGQMAVNKYIDGRGYNGLGSELSVVSGHQLSRNYKKCPCEKCRHSDNPSKVWWEILISTATHVVFDDIEAGHTTCRLFYDDQNSPVVILDKVSIYIVNIKRDVCLLKHVTCDATLGTKLYKMMEQYYFLWERVRDTYRDKSKLTFIVSHPHGCSKQVSVGQLEESFRVREHNIKFDQTQMTYTTNTCPGSSGAKVHCLGSGTGHVHSGSLPSKLNYSSVGLYRTYERELNVLNPS</sequence>
<protein>
    <submittedName>
        <fullName evidence="2">Uncharacterized protein LOC129928010</fullName>
    </submittedName>
</protein>
<dbReference type="AlphaFoldDB" id="A0A9W3B8K5"/>
<dbReference type="GeneID" id="129928010"/>
<reference evidence="2" key="1">
    <citation type="submission" date="2025-08" db="UniProtKB">
        <authorList>
            <consortium name="RefSeq"/>
        </authorList>
    </citation>
    <scope>IDENTIFICATION</scope>
</reference>
<organism evidence="1 2">
    <name type="scientific">Biomphalaria glabrata</name>
    <name type="common">Bloodfluke planorb</name>
    <name type="synonym">Freshwater snail</name>
    <dbReference type="NCBI Taxonomy" id="6526"/>
    <lineage>
        <taxon>Eukaryota</taxon>
        <taxon>Metazoa</taxon>
        <taxon>Spiralia</taxon>
        <taxon>Lophotrochozoa</taxon>
        <taxon>Mollusca</taxon>
        <taxon>Gastropoda</taxon>
        <taxon>Heterobranchia</taxon>
        <taxon>Euthyneura</taxon>
        <taxon>Panpulmonata</taxon>
        <taxon>Hygrophila</taxon>
        <taxon>Lymnaeoidea</taxon>
        <taxon>Planorbidae</taxon>
        <taxon>Biomphalaria</taxon>
    </lineage>
</organism>
<gene>
    <name evidence="2" type="primary">LOC129928010</name>
</gene>
<dbReference type="RefSeq" id="XP_055895765.1">
    <property type="nucleotide sequence ID" value="XM_056039790.1"/>
</dbReference>
<dbReference type="OrthoDB" id="6045352at2759"/>